<feature type="domain" description="Protein kinase" evidence="5">
    <location>
        <begin position="395"/>
        <end position="752"/>
    </location>
</feature>
<feature type="region of interest" description="Disordered" evidence="3">
    <location>
        <begin position="861"/>
        <end position="936"/>
    </location>
</feature>
<reference evidence="6 7" key="1">
    <citation type="submission" date="2019-02" db="EMBL/GenBank/DDBJ databases">
        <title>Genome sequencing of the rare red list fungi Phellinidium pouzarii.</title>
        <authorList>
            <person name="Buettner E."/>
            <person name="Kellner H."/>
        </authorList>
    </citation>
    <scope>NUCLEOTIDE SEQUENCE [LARGE SCALE GENOMIC DNA]</scope>
    <source>
        <strain evidence="6 7">DSM 108285</strain>
    </source>
</reference>
<dbReference type="GO" id="GO:0005524">
    <property type="term" value="F:ATP binding"/>
    <property type="evidence" value="ECO:0007669"/>
    <property type="project" value="InterPro"/>
</dbReference>
<dbReference type="GO" id="GO:0007166">
    <property type="term" value="P:cell surface receptor signaling pathway"/>
    <property type="evidence" value="ECO:0007669"/>
    <property type="project" value="InterPro"/>
</dbReference>
<dbReference type="InterPro" id="IPR036537">
    <property type="entry name" value="Adaptor_Cbl_N_dom_sf"/>
</dbReference>
<evidence type="ECO:0000256" key="1">
    <source>
        <dbReference type="ARBA" id="ARBA00008171"/>
    </source>
</evidence>
<dbReference type="PANTHER" id="PTHR10285">
    <property type="entry name" value="URIDINE KINASE"/>
    <property type="match status" value="1"/>
</dbReference>
<keyword evidence="4" id="KW-0812">Transmembrane</keyword>
<dbReference type="InterPro" id="IPR000719">
    <property type="entry name" value="Prot_kinase_dom"/>
</dbReference>
<proteinExistence type="inferred from homology"/>
<dbReference type="SUPFAM" id="SSF56112">
    <property type="entry name" value="Protein kinase-like (PK-like)"/>
    <property type="match status" value="1"/>
</dbReference>
<keyword evidence="2" id="KW-0175">Coiled coil</keyword>
<dbReference type="GO" id="GO:0004672">
    <property type="term" value="F:protein kinase activity"/>
    <property type="evidence" value="ECO:0007669"/>
    <property type="project" value="InterPro"/>
</dbReference>
<evidence type="ECO:0000256" key="3">
    <source>
        <dbReference type="SAM" id="MobiDB-lite"/>
    </source>
</evidence>
<dbReference type="InterPro" id="IPR001245">
    <property type="entry name" value="Ser-Thr/Tyr_kinase_cat_dom"/>
</dbReference>
<accession>A0A4S4LHY0</accession>
<feature type="region of interest" description="Disordered" evidence="3">
    <location>
        <begin position="1434"/>
        <end position="1462"/>
    </location>
</feature>
<feature type="compositionally biased region" description="Low complexity" evidence="3">
    <location>
        <begin position="312"/>
        <end position="333"/>
    </location>
</feature>
<evidence type="ECO:0000256" key="2">
    <source>
        <dbReference type="SAM" id="Coils"/>
    </source>
</evidence>
<feature type="compositionally biased region" description="Low complexity" evidence="3">
    <location>
        <begin position="874"/>
        <end position="898"/>
    </location>
</feature>
<organism evidence="6 7">
    <name type="scientific">Phellinidium pouzarii</name>
    <dbReference type="NCBI Taxonomy" id="167371"/>
    <lineage>
        <taxon>Eukaryota</taxon>
        <taxon>Fungi</taxon>
        <taxon>Dikarya</taxon>
        <taxon>Basidiomycota</taxon>
        <taxon>Agaricomycotina</taxon>
        <taxon>Agaricomycetes</taxon>
        <taxon>Hymenochaetales</taxon>
        <taxon>Hymenochaetaceae</taxon>
        <taxon>Phellinidium</taxon>
    </lineage>
</organism>
<keyword evidence="7" id="KW-1185">Reference proteome</keyword>
<dbReference type="CDD" id="cd21037">
    <property type="entry name" value="MLKL_NTD"/>
    <property type="match status" value="1"/>
</dbReference>
<dbReference type="Gene3D" id="1.20.930.20">
    <property type="entry name" value="Adaptor protein Cbl, N-terminal domain"/>
    <property type="match status" value="1"/>
</dbReference>
<evidence type="ECO:0000313" key="6">
    <source>
        <dbReference type="EMBL" id="THH09450.1"/>
    </source>
</evidence>
<sequence length="1462" mass="162503">MRIPINFILHCRGATCSGKTTLAKHLRQCIPNSIIIHQDDFAPPQELVPIHPEYNVQDWDDAPGAIDWPRLRSFLKEVKQTGAIPDSHKSHDHLNEQKNVPLSDNIFGQWRSKFEDIANKFEENGENVIWGLVDGFLLYWDEEVFNALDARIFLRVRHDILKKRRHERHGYHTAVQSDPEGTLWRDPPQYFERIVYPAYVRAHERVFSDGDVEAGASSGFVQRLTLIESDRMSMDEMFEKAYNHLNDPFLLPLAMPSLFRSRSHFRSHPRPSIAFALSTSSSVILSAIAGRDLSPTKSSGEVTIQPDDLDMSTTATSISASSSKPESPPISDSIPLDGITSVIVQTTKLTAAAVPVPWIGPAVELVAAIAKMCKNVSKNRHAATTLAEHCKALLVAVQDCNGNPDLATLKKMRSELESLLENIRSQMEKWAELQWFKAFVQQETISLKINSYHVEIDSFCKRYTIIAHAESVSWQAAHSIQSKADHDELKTFLSDLANTNELENKCRREEISALREDFEAFYRLVQTLLLGLRGESEQIEQVEALEKNLSAIYRSSGTLPPDIELTEGLIQKERDPRFDSKNCIRAQSATHACASTRARSKILIDESGDPLLSEFGMMRIVESDTAEPMDPTSLPSSLVSIRWRPLELLFPDDSEADIGHALTTNSDIFMYAMTVLELMTGERPFPDIRTETRLLIYRHKKGKPRKPQGLAWETLRRRGLDDRLWELLERCWADKPKDRPSITEPRLSSNAVAIGNEACSSTLGKNREHHVTSGQSISIKIASFKSQGRTIKGIVAANNFRSTLSQMFLSLSPFPKSRSLERPRSLPHLKPSSFIGNDPMNIRSATSLSIAEYHSRQAKLFEHSSPERSERGFVSSSERSLPSSSRRLSLSVPRSSTSWNTDDTRPSRSTDVHTPLSGRGRSSSLKKPYNPLGDAPASPPIRWDAYDVTSVESAADLLQRVASHHDVDRSVQAVRNWLKSLPWLDGANREARIYIRAEVMDHFLHVWHPQSQKKSHTFNDKAEPSLVSIKLLDALHHANVLKSTDIALAAEFLFKHRLRTGYMHALYELISTAGERASRHGVLNRMSALAEELKRSKKSMTCQDVKLQARLYPSILKSHCLTLTTGAGTVSVVESTVEDETVNKAHLAALPRITAILWLTFRYLILPIESLVMRWSLCIATAILIFIPVFSSPIPRFLLRRRGLFEDTLQATGTTINQLAAEVTNALTDDPAPCAHVKSFFQQLAAGESAGGVTTIGDRAVAGARKMLGLQSAGTAGLVQMVNELVDGTLSNSTTIALVQAVSMHLDLWYKDKMSEKDLVSFQTAPGLLAGLTNLTNGVGQLNGTGLKPLQDLVNQIQPVLASLEDTIDQFGADFSSQQVANQTSDIQKIISLVEDGNGNVQKLKGLNKENQQTVNTLIDAAQDSMNQLAAAAQEASSAANAPPDIPPDQFTYRKGTSCTAD</sequence>
<dbReference type="SUPFAM" id="SSF52540">
    <property type="entry name" value="P-loop containing nucleoside triphosphate hydrolases"/>
    <property type="match status" value="1"/>
</dbReference>
<feature type="compositionally biased region" description="Basic and acidic residues" evidence="3">
    <location>
        <begin position="902"/>
        <end position="911"/>
    </location>
</feature>
<dbReference type="Gene3D" id="1.10.510.10">
    <property type="entry name" value="Transferase(Phosphotransferase) domain 1"/>
    <property type="match status" value="1"/>
</dbReference>
<keyword evidence="4" id="KW-1133">Transmembrane helix</keyword>
<feature type="region of interest" description="Disordered" evidence="3">
    <location>
        <begin position="816"/>
        <end position="840"/>
    </location>
</feature>
<dbReference type="CDD" id="cd02024">
    <property type="entry name" value="NRK1"/>
    <property type="match status" value="1"/>
</dbReference>
<name>A0A4S4LHY0_9AGAM</name>
<comment type="similarity">
    <text evidence="1">Belongs to the protein kinase superfamily. TKL Ser/Thr protein kinase family. ROCO subfamily.</text>
</comment>
<evidence type="ECO:0000313" key="7">
    <source>
        <dbReference type="Proteomes" id="UP000308199"/>
    </source>
</evidence>
<evidence type="ECO:0000259" key="5">
    <source>
        <dbReference type="PROSITE" id="PS50011"/>
    </source>
</evidence>
<protein>
    <recommendedName>
        <fullName evidence="5">Protein kinase domain-containing protein</fullName>
    </recommendedName>
</protein>
<dbReference type="InterPro" id="IPR027417">
    <property type="entry name" value="P-loop_NTPase"/>
</dbReference>
<dbReference type="InterPro" id="IPR059179">
    <property type="entry name" value="MLKL-like_MCAfunc"/>
</dbReference>
<feature type="region of interest" description="Disordered" evidence="3">
    <location>
        <begin position="295"/>
        <end position="333"/>
    </location>
</feature>
<gene>
    <name evidence="6" type="ORF">EW145_g2016</name>
</gene>
<evidence type="ECO:0000256" key="4">
    <source>
        <dbReference type="SAM" id="Phobius"/>
    </source>
</evidence>
<dbReference type="EMBL" id="SGPK01000063">
    <property type="protein sequence ID" value="THH09450.1"/>
    <property type="molecule type" value="Genomic_DNA"/>
</dbReference>
<dbReference type="Pfam" id="PF07714">
    <property type="entry name" value="PK_Tyr_Ser-Thr"/>
    <property type="match status" value="1"/>
</dbReference>
<keyword evidence="4" id="KW-0472">Membrane</keyword>
<dbReference type="InterPro" id="IPR011009">
    <property type="entry name" value="Kinase-like_dom_sf"/>
</dbReference>
<dbReference type="Proteomes" id="UP000308199">
    <property type="component" value="Unassembled WGS sequence"/>
</dbReference>
<dbReference type="FunFam" id="3.40.50.300:FF:002582">
    <property type="entry name" value="Nicotinamide riboside kinase, variant"/>
    <property type="match status" value="1"/>
</dbReference>
<feature type="coiled-coil region" evidence="2">
    <location>
        <begin position="406"/>
        <end position="433"/>
    </location>
</feature>
<dbReference type="Gene3D" id="3.40.50.300">
    <property type="entry name" value="P-loop containing nucleotide triphosphate hydrolases"/>
    <property type="match status" value="1"/>
</dbReference>
<dbReference type="OrthoDB" id="10041966at2759"/>
<dbReference type="PROSITE" id="PS50011">
    <property type="entry name" value="PROTEIN_KINASE_DOM"/>
    <property type="match status" value="1"/>
</dbReference>
<comment type="caution">
    <text evidence="6">The sequence shown here is derived from an EMBL/GenBank/DDBJ whole genome shotgun (WGS) entry which is preliminary data.</text>
</comment>
<feature type="transmembrane region" description="Helical" evidence="4">
    <location>
        <begin position="1172"/>
        <end position="1191"/>
    </location>
</feature>
<feature type="compositionally biased region" description="Basic and acidic residues" evidence="3">
    <location>
        <begin position="861"/>
        <end position="871"/>
    </location>
</feature>